<dbReference type="GO" id="GO:0000151">
    <property type="term" value="C:ubiquitin ligase complex"/>
    <property type="evidence" value="ECO:0007669"/>
    <property type="project" value="TreeGrafter"/>
</dbReference>
<feature type="region of interest" description="Disordered" evidence="4">
    <location>
        <begin position="442"/>
        <end position="469"/>
    </location>
</feature>
<evidence type="ECO:0000256" key="1">
    <source>
        <dbReference type="ARBA" id="ARBA00022737"/>
    </source>
</evidence>
<feature type="region of interest" description="Disordered" evidence="4">
    <location>
        <begin position="336"/>
        <end position="357"/>
    </location>
</feature>
<dbReference type="PROSITE" id="PS50088">
    <property type="entry name" value="ANK_REPEAT"/>
    <property type="match status" value="4"/>
</dbReference>
<protein>
    <submittedName>
        <fullName evidence="5">ANK_REP_REGION domain-containing protein</fullName>
    </submittedName>
</protein>
<dbReference type="SMART" id="SM00248">
    <property type="entry name" value="ANK"/>
    <property type="match status" value="6"/>
</dbReference>
<dbReference type="PROSITE" id="PS50297">
    <property type="entry name" value="ANK_REP_REGION"/>
    <property type="match status" value="4"/>
</dbReference>
<dbReference type="InterPro" id="IPR036770">
    <property type="entry name" value="Ankyrin_rpt-contain_sf"/>
</dbReference>
<evidence type="ECO:0000256" key="4">
    <source>
        <dbReference type="SAM" id="MobiDB-lite"/>
    </source>
</evidence>
<name>A0A5K3FS37_MESCO</name>
<evidence type="ECO:0000256" key="3">
    <source>
        <dbReference type="PROSITE-ProRule" id="PRU00023"/>
    </source>
</evidence>
<evidence type="ECO:0000256" key="2">
    <source>
        <dbReference type="ARBA" id="ARBA00023043"/>
    </source>
</evidence>
<proteinExistence type="predicted"/>
<dbReference type="AlphaFoldDB" id="A0A5K3FS37"/>
<keyword evidence="2 3" id="KW-0040">ANK repeat</keyword>
<dbReference type="SUPFAM" id="SSF48403">
    <property type="entry name" value="Ankyrin repeat"/>
    <property type="match status" value="1"/>
</dbReference>
<keyword evidence="1" id="KW-0677">Repeat</keyword>
<reference evidence="5" key="1">
    <citation type="submission" date="2019-11" db="UniProtKB">
        <authorList>
            <consortium name="WormBaseParasite"/>
        </authorList>
    </citation>
    <scope>IDENTIFICATION</scope>
</reference>
<dbReference type="PANTHER" id="PTHR24173">
    <property type="entry name" value="ANKYRIN REPEAT CONTAINING"/>
    <property type="match status" value="1"/>
</dbReference>
<accession>A0A5K3FS37</accession>
<dbReference type="InterPro" id="IPR002110">
    <property type="entry name" value="Ankyrin_rpt"/>
</dbReference>
<organism evidence="5">
    <name type="scientific">Mesocestoides corti</name>
    <name type="common">Flatworm</name>
    <dbReference type="NCBI Taxonomy" id="53468"/>
    <lineage>
        <taxon>Eukaryota</taxon>
        <taxon>Metazoa</taxon>
        <taxon>Spiralia</taxon>
        <taxon>Lophotrochozoa</taxon>
        <taxon>Platyhelminthes</taxon>
        <taxon>Cestoda</taxon>
        <taxon>Eucestoda</taxon>
        <taxon>Cyclophyllidea</taxon>
        <taxon>Mesocestoididae</taxon>
        <taxon>Mesocestoides</taxon>
    </lineage>
</organism>
<feature type="repeat" description="ANK" evidence="3">
    <location>
        <begin position="85"/>
        <end position="117"/>
    </location>
</feature>
<sequence length="469" mass="51520">MAVSAEFVTLCTEGMLEDLKERVSTLRRMGRDVQSIINKPSCCGQTCLIAACRTGFLDVVMHLVDECGADLEQAGTVFFDGETIEGVSPLWCAAAANFIEIVRFLVARGANVNRTTITSSTALRAACYDGHEEVVRFLIDHGANFETSNRHEHTCLMIACFRGHENVAKYLLSKGARVNRRSSKGNTAVHDCAESGNLNGLKLLLQHGAAMCRDEYGQSPIMAAAHSGFKRVVDFLCQLKKPGTGEFLVPIEEQAASRELLGAALFDRQSVVQDAIMEWHRAMELREGHFGYTKRLPPPTYSHIGEVARRCHYSWRLIEDAARCAVAMETTKRRRPQILKSRLRSQQSLPPSPPLPSAIASDPVWSAKYSKQASQLAENYAQLLAALTRSRSAGSCAAFNSSSSSFTCANWRVDEQNTYDPALASAVDAVLGVEPDFCASSSRHKRRRLEGMPGDVTRPLPQIRSIPGP</sequence>
<feature type="repeat" description="ANK" evidence="3">
    <location>
        <begin position="184"/>
        <end position="209"/>
    </location>
</feature>
<feature type="repeat" description="ANK" evidence="3">
    <location>
        <begin position="151"/>
        <end position="183"/>
    </location>
</feature>
<evidence type="ECO:0000313" key="5">
    <source>
        <dbReference type="WBParaSite" id="MCU_010093-RA"/>
    </source>
</evidence>
<dbReference type="GO" id="GO:0006511">
    <property type="term" value="P:ubiquitin-dependent protein catabolic process"/>
    <property type="evidence" value="ECO:0007669"/>
    <property type="project" value="TreeGrafter"/>
</dbReference>
<dbReference type="WBParaSite" id="MCU_010093-RA">
    <property type="protein sequence ID" value="MCU_010093-RA"/>
    <property type="gene ID" value="MCU_010093"/>
</dbReference>
<dbReference type="Gene3D" id="1.25.40.20">
    <property type="entry name" value="Ankyrin repeat-containing domain"/>
    <property type="match status" value="3"/>
</dbReference>
<feature type="repeat" description="ANK" evidence="3">
    <location>
        <begin position="118"/>
        <end position="150"/>
    </location>
</feature>
<dbReference type="PANTHER" id="PTHR24173:SF85">
    <property type="entry name" value="PROTEIN FEM-1 HOMOLOG CG6966"/>
    <property type="match status" value="1"/>
</dbReference>
<dbReference type="Pfam" id="PF12796">
    <property type="entry name" value="Ank_2"/>
    <property type="match status" value="3"/>
</dbReference>